<feature type="compositionally biased region" description="Basic and acidic residues" evidence="1">
    <location>
        <begin position="75"/>
        <end position="85"/>
    </location>
</feature>
<evidence type="ECO:0000313" key="3">
    <source>
        <dbReference type="Proteomes" id="UP000740883"/>
    </source>
</evidence>
<evidence type="ECO:0000256" key="1">
    <source>
        <dbReference type="SAM" id="MobiDB-lite"/>
    </source>
</evidence>
<protein>
    <submittedName>
        <fullName evidence="2">Uncharacterized protein</fullName>
    </submittedName>
</protein>
<gene>
    <name evidence="2" type="ORF">NGRA_1104</name>
</gene>
<dbReference type="Proteomes" id="UP000740883">
    <property type="component" value="Unassembled WGS sequence"/>
</dbReference>
<evidence type="ECO:0000313" key="2">
    <source>
        <dbReference type="EMBL" id="KAF9763723.1"/>
    </source>
</evidence>
<dbReference type="EMBL" id="SBJO01000059">
    <property type="protein sequence ID" value="KAF9763723.1"/>
    <property type="molecule type" value="Genomic_DNA"/>
</dbReference>
<feature type="compositionally biased region" description="Low complexity" evidence="1">
    <location>
        <begin position="100"/>
        <end position="115"/>
    </location>
</feature>
<feature type="compositionally biased region" description="Basic and acidic residues" evidence="1">
    <location>
        <begin position="122"/>
        <end position="136"/>
    </location>
</feature>
<organism evidence="2 3">
    <name type="scientific">Nosema granulosis</name>
    <dbReference type="NCBI Taxonomy" id="83296"/>
    <lineage>
        <taxon>Eukaryota</taxon>
        <taxon>Fungi</taxon>
        <taxon>Fungi incertae sedis</taxon>
        <taxon>Microsporidia</taxon>
        <taxon>Nosematidae</taxon>
        <taxon>Nosema</taxon>
    </lineage>
</organism>
<comment type="caution">
    <text evidence="2">The sequence shown here is derived from an EMBL/GenBank/DDBJ whole genome shotgun (WGS) entry which is preliminary data.</text>
</comment>
<proteinExistence type="predicted"/>
<name>A0A9P6H2C6_9MICR</name>
<feature type="region of interest" description="Disordered" evidence="1">
    <location>
        <begin position="58"/>
        <end position="136"/>
    </location>
</feature>
<dbReference type="AlphaFoldDB" id="A0A9P6H2C6"/>
<accession>A0A9P6H2C6</accession>
<reference evidence="2 3" key="1">
    <citation type="journal article" date="2020" name="Genome Biol. Evol.">
        <title>Comparative genomics of strictly vertically transmitted, feminizing microsporidia endosymbionts of amphipod crustaceans.</title>
        <authorList>
            <person name="Cormier A."/>
            <person name="Chebbi M.A."/>
            <person name="Giraud I."/>
            <person name="Wattier R."/>
            <person name="Teixeira M."/>
            <person name="Gilbert C."/>
            <person name="Rigaud T."/>
            <person name="Cordaux R."/>
        </authorList>
    </citation>
    <scope>NUCLEOTIDE SEQUENCE [LARGE SCALE GENOMIC DNA]</scope>
    <source>
        <strain evidence="2 3">Ou3-Ou53</strain>
    </source>
</reference>
<keyword evidence="3" id="KW-1185">Reference proteome</keyword>
<sequence length="136" mass="15248">MFIFIIFHWLILSKKKKHNAKDLGTLKNNNVSLIYDSPPPNKEEILFILPEEISPDVTHQKKRKGTVLISPSKKPISDSVKDKSSSRLSQKKSSDKIENSTESSSEIDSSSLEDNSNGKSFAKSERKSTSDPNKSK</sequence>